<dbReference type="AlphaFoldDB" id="A0A1C6U7S4"/>
<dbReference type="Proteomes" id="UP000198937">
    <property type="component" value="Unassembled WGS sequence"/>
</dbReference>
<evidence type="ECO:0000313" key="2">
    <source>
        <dbReference type="EMBL" id="SCL50145.1"/>
    </source>
</evidence>
<evidence type="ECO:0000256" key="1">
    <source>
        <dbReference type="SAM" id="MobiDB-lite"/>
    </source>
</evidence>
<evidence type="ECO:0008006" key="4">
    <source>
        <dbReference type="Google" id="ProtNLM"/>
    </source>
</evidence>
<gene>
    <name evidence="2" type="ORF">GA0070617_1395</name>
</gene>
<keyword evidence="3" id="KW-1185">Reference proteome</keyword>
<feature type="region of interest" description="Disordered" evidence="1">
    <location>
        <begin position="1"/>
        <end position="20"/>
    </location>
</feature>
<organism evidence="2 3">
    <name type="scientific">Micromonospora yangpuensis</name>
    <dbReference type="NCBI Taxonomy" id="683228"/>
    <lineage>
        <taxon>Bacteria</taxon>
        <taxon>Bacillati</taxon>
        <taxon>Actinomycetota</taxon>
        <taxon>Actinomycetes</taxon>
        <taxon>Micromonosporales</taxon>
        <taxon>Micromonosporaceae</taxon>
        <taxon>Micromonospora</taxon>
    </lineage>
</organism>
<proteinExistence type="predicted"/>
<dbReference type="STRING" id="683228.GA0070617_1395"/>
<protein>
    <recommendedName>
        <fullName evidence="4">DinB superfamily protein</fullName>
    </recommendedName>
</protein>
<evidence type="ECO:0000313" key="3">
    <source>
        <dbReference type="Proteomes" id="UP000198937"/>
    </source>
</evidence>
<sequence>MNPTGVTGPADGRSGLTGGMESGRLREAYEEVFAEIDAGGFGPPAEGDLTAEQIVAHLAANDELMNEAMEAVLAGSHFAYYDLASIHRPQLDELVAECGGMAGLAGLLRTTSSKLCTLAERLGPAAQTPVETHLREGFSLVVDEVLPWERTLDLHLRVHLPAHLEQLRALRTPP</sequence>
<reference evidence="2 3" key="1">
    <citation type="submission" date="2016-06" db="EMBL/GenBank/DDBJ databases">
        <authorList>
            <person name="Kjaerup R.B."/>
            <person name="Dalgaard T.S."/>
            <person name="Juul-Madsen H.R."/>
        </authorList>
    </citation>
    <scope>NUCLEOTIDE SEQUENCE [LARGE SCALE GENOMIC DNA]</scope>
    <source>
        <strain evidence="2 3">DSM 45577</strain>
    </source>
</reference>
<accession>A0A1C6U7S4</accession>
<name>A0A1C6U7S4_9ACTN</name>
<dbReference type="EMBL" id="FMIA01000002">
    <property type="protein sequence ID" value="SCL50145.1"/>
    <property type="molecule type" value="Genomic_DNA"/>
</dbReference>